<evidence type="ECO:0000259" key="1">
    <source>
        <dbReference type="Pfam" id="PF25042"/>
    </source>
</evidence>
<dbReference type="Proteomes" id="UP000623129">
    <property type="component" value="Unassembled WGS sequence"/>
</dbReference>
<dbReference type="PANTHER" id="PTHR35096:SF8">
    <property type="entry name" value="OS03G0308600 PROTEIN"/>
    <property type="match status" value="1"/>
</dbReference>
<protein>
    <recommendedName>
        <fullName evidence="1">DUF7787 domain-containing protein</fullName>
    </recommendedName>
</protein>
<proteinExistence type="predicted"/>
<comment type="caution">
    <text evidence="2">The sequence shown here is derived from an EMBL/GenBank/DDBJ whole genome shotgun (WGS) entry which is preliminary data.</text>
</comment>
<dbReference type="PANTHER" id="PTHR35096">
    <property type="entry name" value="BNAA08G28570D PROTEIN"/>
    <property type="match status" value="1"/>
</dbReference>
<organism evidence="2 3">
    <name type="scientific">Carex littledalei</name>
    <dbReference type="NCBI Taxonomy" id="544730"/>
    <lineage>
        <taxon>Eukaryota</taxon>
        <taxon>Viridiplantae</taxon>
        <taxon>Streptophyta</taxon>
        <taxon>Embryophyta</taxon>
        <taxon>Tracheophyta</taxon>
        <taxon>Spermatophyta</taxon>
        <taxon>Magnoliopsida</taxon>
        <taxon>Liliopsida</taxon>
        <taxon>Poales</taxon>
        <taxon>Cyperaceae</taxon>
        <taxon>Cyperoideae</taxon>
        <taxon>Cariceae</taxon>
        <taxon>Carex</taxon>
        <taxon>Carex subgen. Euthyceras</taxon>
    </lineage>
</organism>
<keyword evidence="3" id="KW-1185">Reference proteome</keyword>
<evidence type="ECO:0000313" key="2">
    <source>
        <dbReference type="EMBL" id="KAF3322672.1"/>
    </source>
</evidence>
<dbReference type="AlphaFoldDB" id="A0A833QJB0"/>
<reference evidence="2" key="1">
    <citation type="submission" date="2020-01" db="EMBL/GenBank/DDBJ databases">
        <title>Genome sequence of Kobresia littledalei, the first chromosome-level genome in the family Cyperaceae.</title>
        <authorList>
            <person name="Qu G."/>
        </authorList>
    </citation>
    <scope>NUCLEOTIDE SEQUENCE</scope>
    <source>
        <strain evidence="2">C.B.Clarke</strain>
        <tissue evidence="2">Leaf</tissue>
    </source>
</reference>
<sequence length="134" mass="14624">MSGSHKKLTFSDYFSFFRTRNGDELTYDQLVQVLYIHGFVKTRAHKHEVMEALASFDLMDPTRSMTHNGGSPLLGGGQVAAPSLKQIGRDIDEIGWEECPIGSIETVQPAQLAAEALIVSPSNSASLTQVTAEK</sequence>
<evidence type="ECO:0000313" key="3">
    <source>
        <dbReference type="Proteomes" id="UP000623129"/>
    </source>
</evidence>
<accession>A0A833QJB0</accession>
<dbReference type="Pfam" id="PF25042">
    <property type="entry name" value="DUF7787"/>
    <property type="match status" value="1"/>
</dbReference>
<name>A0A833QJB0_9POAL</name>
<dbReference type="EMBL" id="SWLB01000024">
    <property type="protein sequence ID" value="KAF3322672.1"/>
    <property type="molecule type" value="Genomic_DNA"/>
</dbReference>
<feature type="domain" description="DUF7787" evidence="1">
    <location>
        <begin position="5"/>
        <end position="60"/>
    </location>
</feature>
<gene>
    <name evidence="2" type="ORF">FCM35_KLT12661</name>
</gene>
<dbReference type="InterPro" id="IPR056689">
    <property type="entry name" value="DUF7787"/>
</dbReference>
<dbReference type="OrthoDB" id="692230at2759"/>